<accession>A0A1S4J5X0</accession>
<dbReference type="InterPro" id="IPR043504">
    <property type="entry name" value="Peptidase_S1_PA_chymotrypsin"/>
</dbReference>
<dbReference type="VEuPathDB" id="VectorBase:CQUJHB010845"/>
<dbReference type="VEuPathDB" id="VectorBase:CPIJ001918"/>
<dbReference type="GO" id="GO:0004252">
    <property type="term" value="F:serine-type endopeptidase activity"/>
    <property type="evidence" value="ECO:0007669"/>
    <property type="project" value="InterPro"/>
</dbReference>
<sequence length="253" mass="28767">MVLRGEVLSVCAFHAPETSRIHYVASLENDGGQFCSGCVLGTRWILTLASCVRHVSPVDISVGIQPQDSSSSGHHEKVQNIYVQPNGKSKKEGLAILKLKRSMNWVNRTLPIAVMDNYHDLTSVSQCIMLGWNRNREDLTLAENVRLNCTNSTKGTFCVHDHRANFCEVLCTNCYQNKFKVQFINSFIEEMFTPAVEYSTWITSIVTESWSMLQTDHNHSWRLSKFNWLTLAILFFIASVIIFIKVLRSGFKI</sequence>
<dbReference type="OrthoDB" id="7758225at2759"/>
<dbReference type="Gene3D" id="2.40.10.10">
    <property type="entry name" value="Trypsin-like serine proteases"/>
    <property type="match status" value="2"/>
</dbReference>
<dbReference type="GO" id="GO:0006508">
    <property type="term" value="P:proteolysis"/>
    <property type="evidence" value="ECO:0007669"/>
    <property type="project" value="InterPro"/>
</dbReference>
<dbReference type="SMART" id="SM00020">
    <property type="entry name" value="Tryp_SPc"/>
    <property type="match status" value="1"/>
</dbReference>
<dbReference type="Pfam" id="PF00089">
    <property type="entry name" value="Trypsin"/>
    <property type="match status" value="1"/>
</dbReference>
<name>A0A1S4J5X0_CULQU</name>
<dbReference type="EnsemblMetazoa" id="CPIJ001918-RA">
    <property type="protein sequence ID" value="CPIJ001918-PA"/>
    <property type="gene ID" value="CPIJ001918"/>
</dbReference>
<evidence type="ECO:0000256" key="2">
    <source>
        <dbReference type="ARBA" id="ARBA00024195"/>
    </source>
</evidence>
<organism evidence="3 4">
    <name type="scientific">Culex quinquefasciatus</name>
    <name type="common">Southern house mosquito</name>
    <name type="synonym">Culex pungens</name>
    <dbReference type="NCBI Taxonomy" id="7176"/>
    <lineage>
        <taxon>Eukaryota</taxon>
        <taxon>Metazoa</taxon>
        <taxon>Ecdysozoa</taxon>
        <taxon>Arthropoda</taxon>
        <taxon>Hexapoda</taxon>
        <taxon>Insecta</taxon>
        <taxon>Pterygota</taxon>
        <taxon>Neoptera</taxon>
        <taxon>Endopterygota</taxon>
        <taxon>Diptera</taxon>
        <taxon>Nematocera</taxon>
        <taxon>Culicoidea</taxon>
        <taxon>Culicidae</taxon>
        <taxon>Culicinae</taxon>
        <taxon>Culicini</taxon>
        <taxon>Culex</taxon>
        <taxon>Culex</taxon>
    </lineage>
</organism>
<evidence type="ECO:0000313" key="3">
    <source>
        <dbReference type="EnsemblMetazoa" id="CPIJ001918-PA"/>
    </source>
</evidence>
<dbReference type="InParanoid" id="A0A1S4J5X0"/>
<dbReference type="PROSITE" id="PS50240">
    <property type="entry name" value="TRYPSIN_DOM"/>
    <property type="match status" value="1"/>
</dbReference>
<dbReference type="AlphaFoldDB" id="A0A1S4J5X0"/>
<dbReference type="PANTHER" id="PTHR24250">
    <property type="entry name" value="CHYMOTRYPSIN-RELATED"/>
    <property type="match status" value="1"/>
</dbReference>
<keyword evidence="4" id="KW-1185">Reference proteome</keyword>
<proteinExistence type="inferred from homology"/>
<dbReference type="SUPFAM" id="SSF50494">
    <property type="entry name" value="Trypsin-like serine proteases"/>
    <property type="match status" value="1"/>
</dbReference>
<evidence type="ECO:0000256" key="1">
    <source>
        <dbReference type="ARBA" id="ARBA00023157"/>
    </source>
</evidence>
<dbReference type="InterPro" id="IPR001254">
    <property type="entry name" value="Trypsin_dom"/>
</dbReference>
<dbReference type="Proteomes" id="UP000002320">
    <property type="component" value="Unassembled WGS sequence"/>
</dbReference>
<protein>
    <submittedName>
        <fullName evidence="3">Uncharacterized protein</fullName>
    </submittedName>
</protein>
<keyword evidence="1" id="KW-1015">Disulfide bond</keyword>
<reference evidence="3" key="1">
    <citation type="submission" date="2020-05" db="UniProtKB">
        <authorList>
            <consortium name="EnsemblMetazoa"/>
        </authorList>
    </citation>
    <scope>IDENTIFICATION</scope>
    <source>
        <strain evidence="3">JHB</strain>
    </source>
</reference>
<evidence type="ECO:0000313" key="4">
    <source>
        <dbReference type="Proteomes" id="UP000002320"/>
    </source>
</evidence>
<dbReference type="InterPro" id="IPR009003">
    <property type="entry name" value="Peptidase_S1_PA"/>
</dbReference>
<comment type="similarity">
    <text evidence="2">Belongs to the peptidase S1 family. CLIP subfamily.</text>
</comment>